<organism evidence="2 3">
    <name type="scientific">Arthrobacter cupressi</name>
    <dbReference type="NCBI Taxonomy" id="1045773"/>
    <lineage>
        <taxon>Bacteria</taxon>
        <taxon>Bacillati</taxon>
        <taxon>Actinomycetota</taxon>
        <taxon>Actinomycetes</taxon>
        <taxon>Micrococcales</taxon>
        <taxon>Micrococcaceae</taxon>
        <taxon>Arthrobacter</taxon>
    </lineage>
</organism>
<dbReference type="EMBL" id="FNEI01000007">
    <property type="protein sequence ID" value="SDJ14093.1"/>
    <property type="molecule type" value="Genomic_DNA"/>
</dbReference>
<name>A0A1G8RB67_9MICC</name>
<evidence type="ECO:0000313" key="3">
    <source>
        <dbReference type="Proteomes" id="UP000182130"/>
    </source>
</evidence>
<dbReference type="AlphaFoldDB" id="A0A1G8RB67"/>
<dbReference type="Gene3D" id="1.10.10.10">
    <property type="entry name" value="Winged helix-like DNA-binding domain superfamily/Winged helix DNA-binding domain"/>
    <property type="match status" value="1"/>
</dbReference>
<dbReference type="InterPro" id="IPR000847">
    <property type="entry name" value="LysR_HTH_N"/>
</dbReference>
<dbReference type="Proteomes" id="UP000182130">
    <property type="component" value="Unassembled WGS sequence"/>
</dbReference>
<evidence type="ECO:0000313" key="2">
    <source>
        <dbReference type="EMBL" id="SDJ14093.1"/>
    </source>
</evidence>
<reference evidence="3" key="1">
    <citation type="submission" date="2016-10" db="EMBL/GenBank/DDBJ databases">
        <authorList>
            <person name="Varghese N."/>
            <person name="Submissions S."/>
        </authorList>
    </citation>
    <scope>NUCLEOTIDE SEQUENCE [LARGE SCALE GENOMIC DNA]</scope>
    <source>
        <strain evidence="3">CGMCC 1.10783</strain>
    </source>
</reference>
<dbReference type="GO" id="GO:0003700">
    <property type="term" value="F:DNA-binding transcription factor activity"/>
    <property type="evidence" value="ECO:0007669"/>
    <property type="project" value="InterPro"/>
</dbReference>
<dbReference type="InterPro" id="IPR036388">
    <property type="entry name" value="WH-like_DNA-bd_sf"/>
</dbReference>
<keyword evidence="3" id="KW-1185">Reference proteome</keyword>
<dbReference type="SUPFAM" id="SSF46785">
    <property type="entry name" value="Winged helix' DNA-binding domain"/>
    <property type="match status" value="1"/>
</dbReference>
<protein>
    <submittedName>
        <fullName evidence="2">Regulatory helix-turn-helix protein, lysR family</fullName>
    </submittedName>
</protein>
<sequence length="169" mass="17904">MLDLRRLTLLREVKLHGSMSAAARELAYSHSAISQQLALLEKETGEQWVDGGWAPPAMPSAVTVQTHCHEYSTFGTTVQRKALAALGVADVTEATGCCGVAGNFGFEANHYGISMKVAQQALAPALEGTAPDTPVLADGFSCAMQVKQLEPQRKSLHLAELLDPGNTAS</sequence>
<feature type="domain" description="HTH lysR-type" evidence="1">
    <location>
        <begin position="2"/>
        <end position="47"/>
    </location>
</feature>
<dbReference type="PROSITE" id="PS50931">
    <property type="entry name" value="HTH_LYSR"/>
    <property type="match status" value="1"/>
</dbReference>
<dbReference type="Pfam" id="PF00126">
    <property type="entry name" value="HTH_1"/>
    <property type="match status" value="1"/>
</dbReference>
<gene>
    <name evidence="2" type="ORF">SAMN05216555_107147</name>
</gene>
<accession>A0A1G8RB67</accession>
<proteinExistence type="predicted"/>
<evidence type="ECO:0000259" key="1">
    <source>
        <dbReference type="PROSITE" id="PS50931"/>
    </source>
</evidence>
<dbReference type="RefSeq" id="WP_074588972.1">
    <property type="nucleotide sequence ID" value="NZ_JACCBL010000001.1"/>
</dbReference>
<dbReference type="STRING" id="1045773.SAMN05216555_107147"/>
<dbReference type="InterPro" id="IPR036390">
    <property type="entry name" value="WH_DNA-bd_sf"/>
</dbReference>